<evidence type="ECO:0000256" key="3">
    <source>
        <dbReference type="SAM" id="Coils"/>
    </source>
</evidence>
<dbReference type="OrthoDB" id="4977at2759"/>
<feature type="compositionally biased region" description="Basic and acidic residues" evidence="4">
    <location>
        <begin position="48"/>
        <end position="64"/>
    </location>
</feature>
<feature type="compositionally biased region" description="Basic and acidic residues" evidence="4">
    <location>
        <begin position="203"/>
        <end position="218"/>
    </location>
</feature>
<feature type="compositionally biased region" description="Basic residues" evidence="4">
    <location>
        <begin position="73"/>
        <end position="83"/>
    </location>
</feature>
<feature type="coiled-coil region" evidence="3">
    <location>
        <begin position="392"/>
        <end position="419"/>
    </location>
</feature>
<evidence type="ECO:0000256" key="4">
    <source>
        <dbReference type="SAM" id="MobiDB-lite"/>
    </source>
</evidence>
<feature type="region of interest" description="Disordered" evidence="4">
    <location>
        <begin position="1"/>
        <end position="118"/>
    </location>
</feature>
<keyword evidence="3" id="KW-0175">Coiled coil</keyword>
<feature type="region of interest" description="Disordered" evidence="4">
    <location>
        <begin position="193"/>
        <end position="218"/>
    </location>
</feature>
<organism evidence="5 6">
    <name type="scientific">Hydnum rufescens UP504</name>
    <dbReference type="NCBI Taxonomy" id="1448309"/>
    <lineage>
        <taxon>Eukaryota</taxon>
        <taxon>Fungi</taxon>
        <taxon>Dikarya</taxon>
        <taxon>Basidiomycota</taxon>
        <taxon>Agaricomycotina</taxon>
        <taxon>Agaricomycetes</taxon>
        <taxon>Cantharellales</taxon>
        <taxon>Hydnaceae</taxon>
        <taxon>Hydnum</taxon>
    </lineage>
</organism>
<evidence type="ECO:0000313" key="6">
    <source>
        <dbReference type="Proteomes" id="UP000886523"/>
    </source>
</evidence>
<dbReference type="GO" id="GO:0005737">
    <property type="term" value="C:cytoplasm"/>
    <property type="evidence" value="ECO:0007669"/>
    <property type="project" value="UniProtKB-SubCell"/>
</dbReference>
<dbReference type="Pfam" id="PF04912">
    <property type="entry name" value="Dynamitin"/>
    <property type="match status" value="1"/>
</dbReference>
<keyword evidence="2" id="KW-0963">Cytoplasm</keyword>
<protein>
    <recommendedName>
        <fullName evidence="7">Dynamitin</fullName>
    </recommendedName>
</protein>
<dbReference type="AlphaFoldDB" id="A0A9P6AI03"/>
<proteinExistence type="predicted"/>
<dbReference type="InterPro" id="IPR028133">
    <property type="entry name" value="Dynamitin"/>
</dbReference>
<dbReference type="GO" id="GO:0007017">
    <property type="term" value="P:microtubule-based process"/>
    <property type="evidence" value="ECO:0007669"/>
    <property type="project" value="InterPro"/>
</dbReference>
<dbReference type="PANTHER" id="PTHR15346">
    <property type="entry name" value="DYNACTIN SUBUNIT"/>
    <property type="match status" value="1"/>
</dbReference>
<name>A0A9P6AI03_9AGAM</name>
<evidence type="ECO:0000313" key="5">
    <source>
        <dbReference type="EMBL" id="KAF9506083.1"/>
    </source>
</evidence>
<evidence type="ECO:0000256" key="2">
    <source>
        <dbReference type="ARBA" id="ARBA00022490"/>
    </source>
</evidence>
<feature type="region of interest" description="Disordered" evidence="4">
    <location>
        <begin position="295"/>
        <end position="319"/>
    </location>
</feature>
<feature type="compositionally biased region" description="Low complexity" evidence="4">
    <location>
        <begin position="106"/>
        <end position="116"/>
    </location>
</feature>
<keyword evidence="6" id="KW-1185">Reference proteome</keyword>
<evidence type="ECO:0008006" key="7">
    <source>
        <dbReference type="Google" id="ProtNLM"/>
    </source>
</evidence>
<gene>
    <name evidence="5" type="ORF">BS47DRAFT_1333973</name>
</gene>
<evidence type="ECO:0000256" key="1">
    <source>
        <dbReference type="ARBA" id="ARBA00004496"/>
    </source>
</evidence>
<feature type="compositionally biased region" description="Polar residues" evidence="4">
    <location>
        <begin position="301"/>
        <end position="310"/>
    </location>
</feature>
<dbReference type="Proteomes" id="UP000886523">
    <property type="component" value="Unassembled WGS sequence"/>
</dbReference>
<accession>A0A9P6AI03</accession>
<dbReference type="EMBL" id="MU129124">
    <property type="protein sequence ID" value="KAF9506083.1"/>
    <property type="molecule type" value="Genomic_DNA"/>
</dbReference>
<comment type="caution">
    <text evidence="5">The sequence shown here is derived from an EMBL/GenBank/DDBJ whole genome shotgun (WGS) entry which is preliminary data.</text>
</comment>
<reference evidence="5" key="1">
    <citation type="journal article" date="2020" name="Nat. Commun.">
        <title>Large-scale genome sequencing of mycorrhizal fungi provides insights into the early evolution of symbiotic traits.</title>
        <authorList>
            <person name="Miyauchi S."/>
            <person name="Kiss E."/>
            <person name="Kuo A."/>
            <person name="Drula E."/>
            <person name="Kohler A."/>
            <person name="Sanchez-Garcia M."/>
            <person name="Morin E."/>
            <person name="Andreopoulos B."/>
            <person name="Barry K.W."/>
            <person name="Bonito G."/>
            <person name="Buee M."/>
            <person name="Carver A."/>
            <person name="Chen C."/>
            <person name="Cichocki N."/>
            <person name="Clum A."/>
            <person name="Culley D."/>
            <person name="Crous P.W."/>
            <person name="Fauchery L."/>
            <person name="Girlanda M."/>
            <person name="Hayes R.D."/>
            <person name="Keri Z."/>
            <person name="LaButti K."/>
            <person name="Lipzen A."/>
            <person name="Lombard V."/>
            <person name="Magnuson J."/>
            <person name="Maillard F."/>
            <person name="Murat C."/>
            <person name="Nolan M."/>
            <person name="Ohm R.A."/>
            <person name="Pangilinan J."/>
            <person name="Pereira M.F."/>
            <person name="Perotto S."/>
            <person name="Peter M."/>
            <person name="Pfister S."/>
            <person name="Riley R."/>
            <person name="Sitrit Y."/>
            <person name="Stielow J.B."/>
            <person name="Szollosi G."/>
            <person name="Zifcakova L."/>
            <person name="Stursova M."/>
            <person name="Spatafora J.W."/>
            <person name="Tedersoo L."/>
            <person name="Vaario L.M."/>
            <person name="Yamada A."/>
            <person name="Yan M."/>
            <person name="Wang P."/>
            <person name="Xu J."/>
            <person name="Bruns T."/>
            <person name="Baldrian P."/>
            <person name="Vilgalys R."/>
            <person name="Dunand C."/>
            <person name="Henrissat B."/>
            <person name="Grigoriev I.V."/>
            <person name="Hibbett D."/>
            <person name="Nagy L.G."/>
            <person name="Martin F.M."/>
        </authorList>
    </citation>
    <scope>NUCLEOTIDE SEQUENCE</scope>
    <source>
        <strain evidence="5">UP504</strain>
    </source>
</reference>
<sequence>MASTQKYASLPDIDSAPDIYETPDTFPTLQEKEENSENEGPNSRSGRRNIDETSTREDLDRSHLPDVTQVGQKFRRAEKRRGRFREIYAYPESRDGSPSRSPSPPSSTRKPVPVSTRLQLLRKELDTLEKAVSDPSNLLAAEAGQDPDPEGMMRGLAEIRGRLNNIGGGESRGADYALVTRVLQSAKPNTFIPADSPITTGDATDRTKGKDGVSQKPEADVDTLGHLDKRLGELESLIGASNATLDENTPLPQPLLPHITRLSNILTLLTQPRHIDSVSRRLKLLLTDLERYSASSAARRQSTANPTAPNQAGGATPAAAPLSNLTNDLAPVLARLAPALPTIPHLLTRLRTLSSLHASASGFASSLADLEEEQKRTRAGLTELATAVEGLEKSMEVNAERVEENLKGLVERLEGVRERLKIVKT</sequence>
<dbReference type="GO" id="GO:0005869">
    <property type="term" value="C:dynactin complex"/>
    <property type="evidence" value="ECO:0007669"/>
    <property type="project" value="InterPro"/>
</dbReference>
<comment type="subcellular location">
    <subcellularLocation>
        <location evidence="1">Cytoplasm</location>
    </subcellularLocation>
</comment>